<proteinExistence type="inferred from homology"/>
<dbReference type="InterPro" id="IPR002328">
    <property type="entry name" value="ADH_Zn_CS"/>
</dbReference>
<dbReference type="SUPFAM" id="SSF51735">
    <property type="entry name" value="NAD(P)-binding Rossmann-fold domains"/>
    <property type="match status" value="1"/>
</dbReference>
<comment type="similarity">
    <text evidence="5">Belongs to the zinc-containing alcohol dehydrogenase family.</text>
</comment>
<dbReference type="AlphaFoldDB" id="A0A6J4T8E7"/>
<dbReference type="Gene3D" id="3.40.50.720">
    <property type="entry name" value="NAD(P)-binding Rossmann-like Domain"/>
    <property type="match status" value="1"/>
</dbReference>
<dbReference type="PANTHER" id="PTHR42813">
    <property type="entry name" value="ZINC-TYPE ALCOHOL DEHYDROGENASE-LIKE"/>
    <property type="match status" value="1"/>
</dbReference>
<reference evidence="8" key="1">
    <citation type="submission" date="2020-02" db="EMBL/GenBank/DDBJ databases">
        <authorList>
            <person name="Meier V. D."/>
        </authorList>
    </citation>
    <scope>NUCLEOTIDE SEQUENCE</scope>
    <source>
        <strain evidence="8">AVDCRST_MAG96</strain>
    </source>
</reference>
<dbReference type="InterPro" id="IPR013154">
    <property type="entry name" value="ADH-like_N"/>
</dbReference>
<dbReference type="InterPro" id="IPR036291">
    <property type="entry name" value="NAD(P)-bd_dom_sf"/>
</dbReference>
<dbReference type="Gene3D" id="3.90.180.10">
    <property type="entry name" value="Medium-chain alcohol dehydrogenases, catalytic domain"/>
    <property type="match status" value="1"/>
</dbReference>
<dbReference type="InterPro" id="IPR011032">
    <property type="entry name" value="GroES-like_sf"/>
</dbReference>
<evidence type="ECO:0000313" key="8">
    <source>
        <dbReference type="EMBL" id="CAA9515933.1"/>
    </source>
</evidence>
<comment type="cofactor">
    <cofactor evidence="1 5">
        <name>Zn(2+)</name>
        <dbReference type="ChEBI" id="CHEBI:29105"/>
    </cofactor>
</comment>
<dbReference type="Pfam" id="PF08240">
    <property type="entry name" value="ADH_N"/>
    <property type="match status" value="1"/>
</dbReference>
<gene>
    <name evidence="8" type="ORF">AVDCRST_MAG96-2683</name>
</gene>
<dbReference type="EMBL" id="CADCVN010001051">
    <property type="protein sequence ID" value="CAA9515933.1"/>
    <property type="molecule type" value="Genomic_DNA"/>
</dbReference>
<keyword evidence="3 5" id="KW-0862">Zinc</keyword>
<keyword evidence="4" id="KW-0560">Oxidoreductase</keyword>
<dbReference type="CDD" id="cd08283">
    <property type="entry name" value="FDH_like_1"/>
    <property type="match status" value="1"/>
</dbReference>
<evidence type="ECO:0000256" key="1">
    <source>
        <dbReference type="ARBA" id="ARBA00001947"/>
    </source>
</evidence>
<dbReference type="Pfam" id="PF00107">
    <property type="entry name" value="ADH_zinc_N"/>
    <property type="match status" value="1"/>
</dbReference>
<evidence type="ECO:0000259" key="7">
    <source>
        <dbReference type="Pfam" id="PF08240"/>
    </source>
</evidence>
<dbReference type="GO" id="GO:0016491">
    <property type="term" value="F:oxidoreductase activity"/>
    <property type="evidence" value="ECO:0007669"/>
    <property type="project" value="UniProtKB-KW"/>
</dbReference>
<protein>
    <submittedName>
        <fullName evidence="8">Threonine dehydrogenase and related Zn-dependent dehydrogenases</fullName>
    </submittedName>
</protein>
<dbReference type="InterPro" id="IPR013149">
    <property type="entry name" value="ADH-like_C"/>
</dbReference>
<evidence type="ECO:0000256" key="5">
    <source>
        <dbReference type="RuleBase" id="RU361277"/>
    </source>
</evidence>
<evidence type="ECO:0000259" key="6">
    <source>
        <dbReference type="Pfam" id="PF00107"/>
    </source>
</evidence>
<keyword evidence="2 5" id="KW-0479">Metal-binding</keyword>
<dbReference type="SUPFAM" id="SSF50129">
    <property type="entry name" value="GroES-like"/>
    <property type="match status" value="1"/>
</dbReference>
<accession>A0A6J4T8E7</accession>
<evidence type="ECO:0000256" key="2">
    <source>
        <dbReference type="ARBA" id="ARBA00022723"/>
    </source>
</evidence>
<name>A0A6J4T8E7_9BACT</name>
<organism evidence="8">
    <name type="scientific">uncultured Segetibacter sp</name>
    <dbReference type="NCBI Taxonomy" id="481133"/>
    <lineage>
        <taxon>Bacteria</taxon>
        <taxon>Pseudomonadati</taxon>
        <taxon>Bacteroidota</taxon>
        <taxon>Chitinophagia</taxon>
        <taxon>Chitinophagales</taxon>
        <taxon>Chitinophagaceae</taxon>
        <taxon>Segetibacter</taxon>
        <taxon>environmental samples</taxon>
    </lineage>
</organism>
<sequence length="402" mass="43217">MGWVIIRSLKNKGGILMLAMNFRGPFKIRADRNMPYPEIKHPQDAIVRVTRSCICGSDLHLYHGLVPDTRVGMTFGHEFTGIVEELGPGVTNLKVGDHVMVPFNIACGACPFCQQQLYGNCHESNPEASAVGGIFGYSHTAGGYDGGQAEYVRVPYANVGPAIIPQGMDLDDAVLLTDVVPTGYQAAEMGGIRKGDTVVVFGAGPVGIMAAKCAWFFGAGRVIVIDHIDYRLEFVRNYAQCEAYNFKELGDPVVFLKRTTGWFGADVCIDAVGCDAAGNAFQTLVGRKLPLTGGSATALHWAINSVKKGGIVSIVGVYGPLDALVPIGNVVNKGITIRANQASVKRLLPKLIDHVMSGRLNPKEIISHRIPLEEVAEGYHIFSAKRDNCIKPLLIPSSARVA</sequence>
<dbReference type="PANTHER" id="PTHR42813:SF2">
    <property type="entry name" value="DEHYDROGENASE, ZINC-CONTAINING, PUTATIVE (AFU_ORTHOLOGUE AFUA_2G02810)-RELATED"/>
    <property type="match status" value="1"/>
</dbReference>
<evidence type="ECO:0000256" key="3">
    <source>
        <dbReference type="ARBA" id="ARBA00022833"/>
    </source>
</evidence>
<dbReference type="PROSITE" id="PS00059">
    <property type="entry name" value="ADH_ZINC"/>
    <property type="match status" value="1"/>
</dbReference>
<feature type="domain" description="Alcohol dehydrogenase-like N-terminal" evidence="7">
    <location>
        <begin position="42"/>
        <end position="161"/>
    </location>
</feature>
<evidence type="ECO:0000256" key="4">
    <source>
        <dbReference type="ARBA" id="ARBA00023002"/>
    </source>
</evidence>
<dbReference type="GO" id="GO:0008270">
    <property type="term" value="F:zinc ion binding"/>
    <property type="evidence" value="ECO:0007669"/>
    <property type="project" value="InterPro"/>
</dbReference>
<feature type="domain" description="Alcohol dehydrogenase-like C-terminal" evidence="6">
    <location>
        <begin position="205"/>
        <end position="279"/>
    </location>
</feature>